<name>X1DYB2_9ZZZZ</name>
<dbReference type="EMBL" id="BART01026811">
    <property type="protein sequence ID" value="GAH01383.1"/>
    <property type="molecule type" value="Genomic_DNA"/>
</dbReference>
<reference evidence="1" key="1">
    <citation type="journal article" date="2014" name="Front. Microbiol.">
        <title>High frequency of phylogenetically diverse reductive dehalogenase-homologous genes in deep subseafloor sedimentary metagenomes.</title>
        <authorList>
            <person name="Kawai M."/>
            <person name="Futagami T."/>
            <person name="Toyoda A."/>
            <person name="Takaki Y."/>
            <person name="Nishi S."/>
            <person name="Hori S."/>
            <person name="Arai W."/>
            <person name="Tsubouchi T."/>
            <person name="Morono Y."/>
            <person name="Uchiyama I."/>
            <person name="Ito T."/>
            <person name="Fujiyama A."/>
            <person name="Inagaki F."/>
            <person name="Takami H."/>
        </authorList>
    </citation>
    <scope>NUCLEOTIDE SEQUENCE</scope>
    <source>
        <strain evidence="1">Expedition CK06-06</strain>
    </source>
</reference>
<dbReference type="AlphaFoldDB" id="X1DYB2"/>
<feature type="non-terminal residue" evidence="1">
    <location>
        <position position="1"/>
    </location>
</feature>
<protein>
    <submittedName>
        <fullName evidence="1">Uncharacterized protein</fullName>
    </submittedName>
</protein>
<accession>X1DYB2</accession>
<gene>
    <name evidence="1" type="ORF">S01H4_47702</name>
</gene>
<evidence type="ECO:0000313" key="1">
    <source>
        <dbReference type="EMBL" id="GAH01383.1"/>
    </source>
</evidence>
<sequence length="96" mass="11176">THKEVYKLREENEALKIEAKLGNIPYKEAIAIKQENRDLKNNILDKLDRGLPEVFVKADEDIPDDKVEAYEQGQEDYQMACLRSVEALIKEIRECL</sequence>
<proteinExistence type="predicted"/>
<organism evidence="1">
    <name type="scientific">marine sediment metagenome</name>
    <dbReference type="NCBI Taxonomy" id="412755"/>
    <lineage>
        <taxon>unclassified sequences</taxon>
        <taxon>metagenomes</taxon>
        <taxon>ecological metagenomes</taxon>
    </lineage>
</organism>
<comment type="caution">
    <text evidence="1">The sequence shown here is derived from an EMBL/GenBank/DDBJ whole genome shotgun (WGS) entry which is preliminary data.</text>
</comment>